<dbReference type="Proteomes" id="UP000577362">
    <property type="component" value="Unassembled WGS sequence"/>
</dbReference>
<evidence type="ECO:0008006" key="3">
    <source>
        <dbReference type="Google" id="ProtNLM"/>
    </source>
</evidence>
<dbReference type="Pfam" id="PF11164">
    <property type="entry name" value="DUF2948"/>
    <property type="match status" value="1"/>
</dbReference>
<reference evidence="1 2" key="1">
    <citation type="submission" date="2020-08" db="EMBL/GenBank/DDBJ databases">
        <title>Genomic Encyclopedia of Type Strains, Phase IV (KMG-IV): sequencing the most valuable type-strain genomes for metagenomic binning, comparative biology and taxonomic classification.</title>
        <authorList>
            <person name="Goeker M."/>
        </authorList>
    </citation>
    <scope>NUCLEOTIDE SEQUENCE [LARGE SCALE GENOMIC DNA]</scope>
    <source>
        <strain evidence="1 2">DSM 103737</strain>
    </source>
</reference>
<dbReference type="InterPro" id="IPR021335">
    <property type="entry name" value="DUF2948"/>
</dbReference>
<evidence type="ECO:0000313" key="1">
    <source>
        <dbReference type="EMBL" id="MBB4019350.1"/>
    </source>
</evidence>
<name>A0A840C2F3_9HYPH</name>
<comment type="caution">
    <text evidence="1">The sequence shown here is derived from an EMBL/GenBank/DDBJ whole genome shotgun (WGS) entry which is preliminary data.</text>
</comment>
<proteinExistence type="predicted"/>
<accession>A0A840C2F3</accession>
<gene>
    <name evidence="1" type="ORF">GGR16_004401</name>
</gene>
<sequence length="149" mass="16513">MEPLKLVALDGQDLAVLSAHVQDAVVRARDLVYLPRERRFALELRRYDWQAMPGEPPRRRLSALHFERVMAARIRAVAPGDSDAVLSLLAVTFDERDAPGGTVTLHFSGGGAIALDVECIEAQLMDLGPAWEAISRPHHPLDENDERQA</sequence>
<protein>
    <recommendedName>
        <fullName evidence="3">DUF2948 domain-containing protein</fullName>
    </recommendedName>
</protein>
<keyword evidence="2" id="KW-1185">Reference proteome</keyword>
<organism evidence="1 2">
    <name type="scientific">Chelatococcus caeni</name>
    <dbReference type="NCBI Taxonomy" id="1348468"/>
    <lineage>
        <taxon>Bacteria</taxon>
        <taxon>Pseudomonadati</taxon>
        <taxon>Pseudomonadota</taxon>
        <taxon>Alphaproteobacteria</taxon>
        <taxon>Hyphomicrobiales</taxon>
        <taxon>Chelatococcaceae</taxon>
        <taxon>Chelatococcus</taxon>
    </lineage>
</organism>
<evidence type="ECO:0000313" key="2">
    <source>
        <dbReference type="Proteomes" id="UP000577362"/>
    </source>
</evidence>
<dbReference type="EMBL" id="JACIEN010000007">
    <property type="protein sequence ID" value="MBB4019350.1"/>
    <property type="molecule type" value="Genomic_DNA"/>
</dbReference>
<dbReference type="AlphaFoldDB" id="A0A840C2F3"/>
<dbReference type="RefSeq" id="WP_019401991.1">
    <property type="nucleotide sequence ID" value="NZ_JACIEN010000007.1"/>
</dbReference>